<evidence type="ECO:0000313" key="3">
    <source>
        <dbReference type="Proteomes" id="UP001470230"/>
    </source>
</evidence>
<sequence length="453" mass="53848">MENESVNFSLDVQNVNHLPFQRYEKNFTFIVNGKVYETTRIIADLLSPFIRNLHFIDETINEFSFNTKIETNPNDNTDYFSDFLALSKFEIVYIDAKHRQYYSEYFNHLGNYNEYFRLHPIITDEITTKDAIDQLISITEYTNINPETKEFFDKKIRSLVKSVAVNFECIDKRKLRSLSYDIIEEIISSESLKLHEEDTLLQFVIELYENNHNNASLFEYIIFQNVSDDTFKNFITKFEINDVNEGIWKSVCHRLLSPKTKKTESSFIQNRYLENIREFEYIKGYEFQGIMRYLTQKTGGNIHDNGTIEITTNSFSKANYQPKNLVDYDKDNYYHSNDDIMANIYFDFKEKSVQLVNYTIKSYSQESYTGHLRSWTIEVSDNGKDWLEIDRHEDDDSLNGPNRIVTFNVKNTNNAFHRFVRLHQTGNNWNGNGRNFIYFYNIEFYGKLKQPSF</sequence>
<protein>
    <recommendedName>
        <fullName evidence="1">F5/8 type C domain-containing protein</fullName>
    </recommendedName>
</protein>
<comment type="caution">
    <text evidence="2">The sequence shown here is derived from an EMBL/GenBank/DDBJ whole genome shotgun (WGS) entry which is preliminary data.</text>
</comment>
<proteinExistence type="predicted"/>
<dbReference type="SUPFAM" id="SSF49785">
    <property type="entry name" value="Galactose-binding domain-like"/>
    <property type="match status" value="1"/>
</dbReference>
<dbReference type="PANTHER" id="PTHR47457">
    <property type="entry name" value="OS05G0345500 PROTEIN"/>
    <property type="match status" value="1"/>
</dbReference>
<dbReference type="Proteomes" id="UP001470230">
    <property type="component" value="Unassembled WGS sequence"/>
</dbReference>
<name>A0ABR2H936_9EUKA</name>
<dbReference type="EMBL" id="JAPFFF010000037">
    <property type="protein sequence ID" value="KAK8842714.1"/>
    <property type="molecule type" value="Genomic_DNA"/>
</dbReference>
<keyword evidence="3" id="KW-1185">Reference proteome</keyword>
<accession>A0ABR2H936</accession>
<dbReference type="Gene3D" id="2.60.120.260">
    <property type="entry name" value="Galactose-binding domain-like"/>
    <property type="match status" value="1"/>
</dbReference>
<dbReference type="InterPro" id="IPR000421">
    <property type="entry name" value="FA58C"/>
</dbReference>
<organism evidence="2 3">
    <name type="scientific">Tritrichomonas musculus</name>
    <dbReference type="NCBI Taxonomy" id="1915356"/>
    <lineage>
        <taxon>Eukaryota</taxon>
        <taxon>Metamonada</taxon>
        <taxon>Parabasalia</taxon>
        <taxon>Tritrichomonadida</taxon>
        <taxon>Tritrichomonadidae</taxon>
        <taxon>Tritrichomonas</taxon>
    </lineage>
</organism>
<feature type="domain" description="F5/8 type C" evidence="1">
    <location>
        <begin position="310"/>
        <end position="430"/>
    </location>
</feature>
<evidence type="ECO:0000313" key="2">
    <source>
        <dbReference type="EMBL" id="KAK8842714.1"/>
    </source>
</evidence>
<dbReference type="Pfam" id="PF00754">
    <property type="entry name" value="F5_F8_type_C"/>
    <property type="match status" value="1"/>
</dbReference>
<dbReference type="InterPro" id="IPR008979">
    <property type="entry name" value="Galactose-bd-like_sf"/>
</dbReference>
<evidence type="ECO:0000259" key="1">
    <source>
        <dbReference type="Pfam" id="PF00754"/>
    </source>
</evidence>
<gene>
    <name evidence="2" type="ORF">M9Y10_025575</name>
</gene>
<reference evidence="2 3" key="1">
    <citation type="submission" date="2024-04" db="EMBL/GenBank/DDBJ databases">
        <title>Tritrichomonas musculus Genome.</title>
        <authorList>
            <person name="Alves-Ferreira E."/>
            <person name="Grigg M."/>
            <person name="Lorenzi H."/>
            <person name="Galac M."/>
        </authorList>
    </citation>
    <scope>NUCLEOTIDE SEQUENCE [LARGE SCALE GENOMIC DNA]</scope>
    <source>
        <strain evidence="2 3">EAF2021</strain>
    </source>
</reference>
<dbReference type="PANTHER" id="PTHR47457:SF1">
    <property type="entry name" value="BTB DOMAIN-CONTAINING PROTEIN-RELATED"/>
    <property type="match status" value="1"/>
</dbReference>